<proteinExistence type="predicted"/>
<dbReference type="Proteomes" id="UP000314294">
    <property type="component" value="Unassembled WGS sequence"/>
</dbReference>
<dbReference type="AlphaFoldDB" id="A0A4Z2FM43"/>
<keyword evidence="3" id="KW-1185">Reference proteome</keyword>
<gene>
    <name evidence="2" type="ORF">EYF80_047871</name>
</gene>
<comment type="caution">
    <text evidence="2">The sequence shown here is derived from an EMBL/GenBank/DDBJ whole genome shotgun (WGS) entry which is preliminary data.</text>
</comment>
<organism evidence="2 3">
    <name type="scientific">Liparis tanakae</name>
    <name type="common">Tanaka's snailfish</name>
    <dbReference type="NCBI Taxonomy" id="230148"/>
    <lineage>
        <taxon>Eukaryota</taxon>
        <taxon>Metazoa</taxon>
        <taxon>Chordata</taxon>
        <taxon>Craniata</taxon>
        <taxon>Vertebrata</taxon>
        <taxon>Euteleostomi</taxon>
        <taxon>Actinopterygii</taxon>
        <taxon>Neopterygii</taxon>
        <taxon>Teleostei</taxon>
        <taxon>Neoteleostei</taxon>
        <taxon>Acanthomorphata</taxon>
        <taxon>Eupercaria</taxon>
        <taxon>Perciformes</taxon>
        <taxon>Cottioidei</taxon>
        <taxon>Cottales</taxon>
        <taxon>Liparidae</taxon>
        <taxon>Liparis</taxon>
    </lineage>
</organism>
<dbReference type="EMBL" id="SRLO01001071">
    <property type="protein sequence ID" value="TNN41950.1"/>
    <property type="molecule type" value="Genomic_DNA"/>
</dbReference>
<evidence type="ECO:0000313" key="2">
    <source>
        <dbReference type="EMBL" id="TNN41950.1"/>
    </source>
</evidence>
<sequence length="63" mass="6710">MERTSRSGGEGTDLLGLDELELHAAAGPGDEVSVGRVVQQRHQELPQLQGATALGESQRGERE</sequence>
<protein>
    <submittedName>
        <fullName evidence="2">Uncharacterized protein</fullName>
    </submittedName>
</protein>
<accession>A0A4Z2FM43</accession>
<name>A0A4Z2FM43_9TELE</name>
<evidence type="ECO:0000313" key="3">
    <source>
        <dbReference type="Proteomes" id="UP000314294"/>
    </source>
</evidence>
<evidence type="ECO:0000256" key="1">
    <source>
        <dbReference type="SAM" id="MobiDB-lite"/>
    </source>
</evidence>
<reference evidence="2 3" key="1">
    <citation type="submission" date="2019-03" db="EMBL/GenBank/DDBJ databases">
        <title>First draft genome of Liparis tanakae, snailfish: a comprehensive survey of snailfish specific genes.</title>
        <authorList>
            <person name="Kim W."/>
            <person name="Song I."/>
            <person name="Jeong J.-H."/>
            <person name="Kim D."/>
            <person name="Kim S."/>
            <person name="Ryu S."/>
            <person name="Song J.Y."/>
            <person name="Lee S.K."/>
        </authorList>
    </citation>
    <scope>NUCLEOTIDE SEQUENCE [LARGE SCALE GENOMIC DNA]</scope>
    <source>
        <tissue evidence="2">Muscle</tissue>
    </source>
</reference>
<feature type="region of interest" description="Disordered" evidence="1">
    <location>
        <begin position="26"/>
        <end position="63"/>
    </location>
</feature>